<name>A0ACB9P568_9MYRT</name>
<reference evidence="2" key="1">
    <citation type="journal article" date="2023" name="Front. Plant Sci.">
        <title>Chromosomal-level genome assembly of Melastoma candidum provides insights into trichome evolution.</title>
        <authorList>
            <person name="Zhong Y."/>
            <person name="Wu W."/>
            <person name="Sun C."/>
            <person name="Zou P."/>
            <person name="Liu Y."/>
            <person name="Dai S."/>
            <person name="Zhou R."/>
        </authorList>
    </citation>
    <scope>NUCLEOTIDE SEQUENCE [LARGE SCALE GENOMIC DNA]</scope>
</reference>
<dbReference type="EMBL" id="CM042886">
    <property type="protein sequence ID" value="KAI4342376.1"/>
    <property type="molecule type" value="Genomic_DNA"/>
</dbReference>
<keyword evidence="2" id="KW-1185">Reference proteome</keyword>
<evidence type="ECO:0000313" key="2">
    <source>
        <dbReference type="Proteomes" id="UP001057402"/>
    </source>
</evidence>
<accession>A0ACB9P568</accession>
<evidence type="ECO:0000313" key="1">
    <source>
        <dbReference type="EMBL" id="KAI4342376.1"/>
    </source>
</evidence>
<organism evidence="1 2">
    <name type="scientific">Melastoma candidum</name>
    <dbReference type="NCBI Taxonomy" id="119954"/>
    <lineage>
        <taxon>Eukaryota</taxon>
        <taxon>Viridiplantae</taxon>
        <taxon>Streptophyta</taxon>
        <taxon>Embryophyta</taxon>
        <taxon>Tracheophyta</taxon>
        <taxon>Spermatophyta</taxon>
        <taxon>Magnoliopsida</taxon>
        <taxon>eudicotyledons</taxon>
        <taxon>Gunneridae</taxon>
        <taxon>Pentapetalae</taxon>
        <taxon>rosids</taxon>
        <taxon>malvids</taxon>
        <taxon>Myrtales</taxon>
        <taxon>Melastomataceae</taxon>
        <taxon>Melastomatoideae</taxon>
        <taxon>Melastomateae</taxon>
        <taxon>Melastoma</taxon>
    </lineage>
</organism>
<dbReference type="Proteomes" id="UP001057402">
    <property type="component" value="Chromosome 7"/>
</dbReference>
<comment type="caution">
    <text evidence="1">The sequence shown here is derived from an EMBL/GenBank/DDBJ whole genome shotgun (WGS) entry which is preliminary data.</text>
</comment>
<gene>
    <name evidence="1" type="ORF">MLD38_027015</name>
</gene>
<protein>
    <submittedName>
        <fullName evidence="1">Uncharacterized protein</fullName>
    </submittedName>
</protein>
<proteinExistence type="predicted"/>
<sequence>MWSAASLILPLYMFLVRQLPIPNHARNAPESFWKEVMKDQPMPDAIKGLLVKDATETAAGFVGDFDFNPNVIIYHGHREDKAEHP</sequence>